<comment type="caution">
    <text evidence="13">The sequence shown here is derived from an EMBL/GenBank/DDBJ whole genome shotgun (WGS) entry which is preliminary data.</text>
</comment>
<organism evidence="13 14">
    <name type="scientific">Drechslerella dactyloides</name>
    <name type="common">Nematode-trapping fungus</name>
    <name type="synonym">Arthrobotrys dactyloides</name>
    <dbReference type="NCBI Taxonomy" id="74499"/>
    <lineage>
        <taxon>Eukaryota</taxon>
        <taxon>Fungi</taxon>
        <taxon>Dikarya</taxon>
        <taxon>Ascomycota</taxon>
        <taxon>Pezizomycotina</taxon>
        <taxon>Orbiliomycetes</taxon>
        <taxon>Orbiliales</taxon>
        <taxon>Orbiliaceae</taxon>
        <taxon>Drechslerella</taxon>
    </lineage>
</organism>
<dbReference type="EC" id="3.6.1.1" evidence="4"/>
<sequence>MHRQWVYLIKRLHLLHRNLSSLPTTRCRRGRGKRNTFHGAGLLHVHLKSLARLSFLRILRTVGLPPFELRQTIQPLLLLLLRLGVALFRRRHPLRLDRADIPLLGHGALDADGVADLAERLCARELFAQRLLPGYQVQQTELCVREGILRFHCDGEVIREHLAPFLVSRLAKHGRVGLGGDGNHGAADDVVLADERLGVRPVLHVAVDEEGDVRSAADVARAGEGVADGALGLAHGHGAAVEEGGYEGVSFRDGFEEADLDGDGEGVGGRGADGGDEGFEDGDEAVGVLEEGGAHARVCREGLSRHTLACDLGMHVGVIEKYLRAAGVDVDAGDVLGDEFRGRDGRFRRGGPELEDELGLLARRAEADDEAGAHVVDAAGDRVLDAGRPDEGLIDRLRAYTHTSTRFSVPKTGTGSMVRTPDEVGAVLEGEQAHGQLAGAHHRREDDHAVLVGSGALDGRGRVVGGHRGTPEAAEARGVSAEGSCDAQEAAHPGHPSMRRTLPLARLSCSARLLGQSAAAVSLAAKRPASSSSPLLPSTSSSLNFSSSSSSSSSPQARSNLIAQHLSPPRSAPAAKMPQFSVRKIGAANTLEHRVFLEMDGTVVSPFHDIPLYANEQGTVLNMVVEIPRWSNAKLEISKDELLNPIKQDIKKGKLRYVRNCFPHKGYLWNYGAFPQTWEDPNVVHPETKAKGDNDPLDVCEIGELVGHTGQIKQVKVLGIMALLDEEETDWKVIVIDVNDPLAPKLNDVEDVERHLPGLLRATNEWFRIYKIPDGKAENQFAFSGECKNKKYALEIIRETHEAWEKLILGRTDAGGVTTGNMTVSASPFRLEPLSVPAVPPHQNLPPAPIDPSIDKWFFISGAAV</sequence>
<evidence type="ECO:0000256" key="12">
    <source>
        <dbReference type="SAM" id="MobiDB-lite"/>
    </source>
</evidence>
<dbReference type="Gene3D" id="3.90.80.10">
    <property type="entry name" value="Inorganic pyrophosphatase"/>
    <property type="match status" value="1"/>
</dbReference>
<feature type="region of interest" description="Disordered" evidence="12">
    <location>
        <begin position="461"/>
        <end position="499"/>
    </location>
</feature>
<evidence type="ECO:0000256" key="5">
    <source>
        <dbReference type="ARBA" id="ARBA00022490"/>
    </source>
</evidence>
<dbReference type="SUPFAM" id="SSF50324">
    <property type="entry name" value="Inorganic pyrophosphatase"/>
    <property type="match status" value="1"/>
</dbReference>
<comment type="catalytic activity">
    <reaction evidence="11">
        <text>diphosphate + H2O = 2 phosphate + H(+)</text>
        <dbReference type="Rhea" id="RHEA:24576"/>
        <dbReference type="ChEBI" id="CHEBI:15377"/>
        <dbReference type="ChEBI" id="CHEBI:15378"/>
        <dbReference type="ChEBI" id="CHEBI:33019"/>
        <dbReference type="ChEBI" id="CHEBI:43474"/>
        <dbReference type="EC" id="3.6.1.1"/>
    </reaction>
</comment>
<keyword evidence="5" id="KW-0963">Cytoplasm</keyword>
<dbReference type="CDD" id="cd00412">
    <property type="entry name" value="pyrophosphatase"/>
    <property type="match status" value="1"/>
</dbReference>
<dbReference type="InterPro" id="IPR008162">
    <property type="entry name" value="Pyrophosphatase"/>
</dbReference>
<dbReference type="Proteomes" id="UP001221413">
    <property type="component" value="Unassembled WGS sequence"/>
</dbReference>
<evidence type="ECO:0000313" key="14">
    <source>
        <dbReference type="Proteomes" id="UP001221413"/>
    </source>
</evidence>
<keyword evidence="14" id="KW-1185">Reference proteome</keyword>
<dbReference type="FunFam" id="3.90.80.10:FF:000004">
    <property type="entry name" value="Inorganic pyrophosphatase"/>
    <property type="match status" value="1"/>
</dbReference>
<dbReference type="GO" id="GO:0004427">
    <property type="term" value="F:inorganic diphosphate phosphatase activity"/>
    <property type="evidence" value="ECO:0007669"/>
    <property type="project" value="UniProtKB-EC"/>
</dbReference>
<evidence type="ECO:0000256" key="9">
    <source>
        <dbReference type="ARBA" id="ARBA00032535"/>
    </source>
</evidence>
<proteinExistence type="inferred from homology"/>
<keyword evidence="7" id="KW-0378">Hydrolase</keyword>
<dbReference type="InterPro" id="IPR036649">
    <property type="entry name" value="Pyrophosphatase_sf"/>
</dbReference>
<dbReference type="GO" id="GO:0000287">
    <property type="term" value="F:magnesium ion binding"/>
    <property type="evidence" value="ECO:0007669"/>
    <property type="project" value="InterPro"/>
</dbReference>
<feature type="region of interest" description="Disordered" evidence="12">
    <location>
        <begin position="260"/>
        <end position="280"/>
    </location>
</feature>
<evidence type="ECO:0000256" key="8">
    <source>
        <dbReference type="ARBA" id="ARBA00022842"/>
    </source>
</evidence>
<protein>
    <recommendedName>
        <fullName evidence="10">Inorganic pyrophosphatase</fullName>
        <ecNumber evidence="4">3.6.1.1</ecNumber>
    </recommendedName>
    <alternativeName>
        <fullName evidence="9">Pyrophosphate phospho-hydrolase</fullName>
    </alternativeName>
</protein>
<feature type="region of interest" description="Disordered" evidence="12">
    <location>
        <begin position="527"/>
        <end position="559"/>
    </location>
</feature>
<evidence type="ECO:0000256" key="11">
    <source>
        <dbReference type="ARBA" id="ARBA00047820"/>
    </source>
</evidence>
<keyword evidence="8" id="KW-0460">Magnesium</keyword>
<dbReference type="AlphaFoldDB" id="A0AAD6NMC9"/>
<evidence type="ECO:0000256" key="3">
    <source>
        <dbReference type="ARBA" id="ARBA00006220"/>
    </source>
</evidence>
<keyword evidence="6" id="KW-0479">Metal-binding</keyword>
<dbReference type="GO" id="GO:0006796">
    <property type="term" value="P:phosphate-containing compound metabolic process"/>
    <property type="evidence" value="ECO:0007669"/>
    <property type="project" value="InterPro"/>
</dbReference>
<accession>A0AAD6NMC9</accession>
<comment type="subcellular location">
    <subcellularLocation>
        <location evidence="2">Cytoplasm</location>
    </subcellularLocation>
</comment>
<dbReference type="PANTHER" id="PTHR10286">
    <property type="entry name" value="INORGANIC PYROPHOSPHATASE"/>
    <property type="match status" value="1"/>
</dbReference>
<evidence type="ECO:0000313" key="13">
    <source>
        <dbReference type="EMBL" id="KAJ6264641.1"/>
    </source>
</evidence>
<dbReference type="GO" id="GO:0005737">
    <property type="term" value="C:cytoplasm"/>
    <property type="evidence" value="ECO:0007669"/>
    <property type="project" value="UniProtKB-SubCell"/>
</dbReference>
<evidence type="ECO:0000256" key="10">
    <source>
        <dbReference type="ARBA" id="ARBA00040300"/>
    </source>
</evidence>
<gene>
    <name evidence="13" type="ORF">Dda_0790</name>
</gene>
<evidence type="ECO:0000256" key="1">
    <source>
        <dbReference type="ARBA" id="ARBA00001946"/>
    </source>
</evidence>
<reference evidence="13" key="1">
    <citation type="submission" date="2023-01" db="EMBL/GenBank/DDBJ databases">
        <title>The chitinases involved in constricting ring structure development in the nematode-trapping fungus Drechslerella dactyloides.</title>
        <authorList>
            <person name="Wang R."/>
            <person name="Zhang L."/>
            <person name="Tang P."/>
            <person name="Li S."/>
            <person name="Liang L."/>
        </authorList>
    </citation>
    <scope>NUCLEOTIDE SEQUENCE</scope>
    <source>
        <strain evidence="13">YMF1.00031</strain>
    </source>
</reference>
<comment type="similarity">
    <text evidence="3">Belongs to the PPase family.</text>
</comment>
<evidence type="ECO:0000256" key="6">
    <source>
        <dbReference type="ARBA" id="ARBA00022723"/>
    </source>
</evidence>
<evidence type="ECO:0000256" key="7">
    <source>
        <dbReference type="ARBA" id="ARBA00022801"/>
    </source>
</evidence>
<dbReference type="Pfam" id="PF00719">
    <property type="entry name" value="Pyrophosphatase"/>
    <property type="match status" value="1"/>
</dbReference>
<dbReference type="EMBL" id="JAQGDS010000001">
    <property type="protein sequence ID" value="KAJ6264641.1"/>
    <property type="molecule type" value="Genomic_DNA"/>
</dbReference>
<dbReference type="PROSITE" id="PS00387">
    <property type="entry name" value="PPASE"/>
    <property type="match status" value="1"/>
</dbReference>
<evidence type="ECO:0000256" key="2">
    <source>
        <dbReference type="ARBA" id="ARBA00004496"/>
    </source>
</evidence>
<comment type="cofactor">
    <cofactor evidence="1">
        <name>Mg(2+)</name>
        <dbReference type="ChEBI" id="CHEBI:18420"/>
    </cofactor>
</comment>
<name>A0AAD6NMC9_DREDA</name>
<evidence type="ECO:0000256" key="4">
    <source>
        <dbReference type="ARBA" id="ARBA00012146"/>
    </source>
</evidence>